<sequence>MSGTATRMLCNKGYAVGVDRHGEPIWSAEHLTEEGLEQAEAEPGRSTFEPDHRLWPGFRSELDDFRRSGWTRGHLTPSADMPHGPERDETYLLSNVVPQDARLNSGKWDRIEHAVRDLATADGEIFVVTGPVYGTAPQTIGPDHVPVPVAVWKAIYDPADRAGVVIVCENTDEERCHETGRQELQALTGVDPFPGVAIGAVRLESERVSRAATE</sequence>
<comment type="caution">
    <text evidence="5">The sequence shown here is derived from an EMBL/GenBank/DDBJ whole genome shotgun (WGS) entry which is preliminary data.</text>
</comment>
<dbReference type="InterPro" id="IPR040255">
    <property type="entry name" value="Non-specific_endonuclease"/>
</dbReference>
<evidence type="ECO:0000259" key="4">
    <source>
        <dbReference type="SMART" id="SM00892"/>
    </source>
</evidence>
<feature type="active site" description="Proton acceptor" evidence="1">
    <location>
        <position position="74"/>
    </location>
</feature>
<dbReference type="EMBL" id="BALE01000041">
    <property type="protein sequence ID" value="GAN55266.1"/>
    <property type="molecule type" value="Genomic_DNA"/>
</dbReference>
<dbReference type="Pfam" id="PF01223">
    <property type="entry name" value="Endonuclease_NS"/>
    <property type="match status" value="1"/>
</dbReference>
<dbReference type="AlphaFoldDB" id="A0A0D6MPB3"/>
<keyword evidence="6" id="KW-1185">Reference proteome</keyword>
<evidence type="ECO:0000313" key="6">
    <source>
        <dbReference type="Proteomes" id="UP000032679"/>
    </source>
</evidence>
<keyword evidence="2" id="KW-0479">Metal-binding</keyword>
<gene>
    <name evidence="5" type="ORF">Tasa_041_061</name>
</gene>
<dbReference type="SUPFAM" id="SSF54060">
    <property type="entry name" value="His-Me finger endonucleases"/>
    <property type="match status" value="1"/>
</dbReference>
<dbReference type="GO" id="GO:0003676">
    <property type="term" value="F:nucleic acid binding"/>
    <property type="evidence" value="ECO:0007669"/>
    <property type="project" value="InterPro"/>
</dbReference>
<feature type="domain" description="DNA/RNA non-specific endonuclease/pyrophosphatase/phosphodiesterase" evidence="4">
    <location>
        <begin position="10"/>
        <end position="199"/>
    </location>
</feature>
<dbReference type="GO" id="GO:0004519">
    <property type="term" value="F:endonuclease activity"/>
    <property type="evidence" value="ECO:0007669"/>
    <property type="project" value="UniProtKB-KW"/>
</dbReference>
<evidence type="ECO:0000313" key="5">
    <source>
        <dbReference type="EMBL" id="GAN55266.1"/>
    </source>
</evidence>
<keyword evidence="5" id="KW-0540">Nuclease</keyword>
<name>A0A0D6MPB3_9PROT</name>
<protein>
    <submittedName>
        <fullName evidence="5">Endonuclease</fullName>
    </submittedName>
</protein>
<dbReference type="GO" id="GO:0016787">
    <property type="term" value="F:hydrolase activity"/>
    <property type="evidence" value="ECO:0007669"/>
    <property type="project" value="InterPro"/>
</dbReference>
<keyword evidence="5" id="KW-0378">Hydrolase</keyword>
<dbReference type="InterPro" id="IPR001604">
    <property type="entry name" value="Endo_G_ENPP1-like_dom"/>
</dbReference>
<dbReference type="Gene3D" id="3.40.570.10">
    <property type="entry name" value="Extracellular Endonuclease, subunit A"/>
    <property type="match status" value="1"/>
</dbReference>
<dbReference type="Proteomes" id="UP000032679">
    <property type="component" value="Unassembled WGS sequence"/>
</dbReference>
<dbReference type="STRING" id="1231623.Tasa_041_061"/>
<dbReference type="OrthoDB" id="9811262at2"/>
<dbReference type="PANTHER" id="PTHR13966">
    <property type="entry name" value="ENDONUCLEASE RELATED"/>
    <property type="match status" value="1"/>
</dbReference>
<dbReference type="InterPro" id="IPR020821">
    <property type="entry name" value="ENPP1-3/EXOG-like_nuc-like"/>
</dbReference>
<reference evidence="5 6" key="1">
    <citation type="submission" date="2012-10" db="EMBL/GenBank/DDBJ databases">
        <title>Genome sequencing of Tanticharoenia sakaeratensis NBRC 103193.</title>
        <authorList>
            <person name="Azuma Y."/>
            <person name="Hadano H."/>
            <person name="Hirakawa H."/>
            <person name="Matsushita K."/>
        </authorList>
    </citation>
    <scope>NUCLEOTIDE SEQUENCE [LARGE SCALE GENOMIC DNA]</scope>
    <source>
        <strain evidence="5 6">NBRC 103193</strain>
    </source>
</reference>
<feature type="binding site" evidence="2">
    <location>
        <position position="104"/>
    </location>
    <ligand>
        <name>Mg(2+)</name>
        <dbReference type="ChEBI" id="CHEBI:18420"/>
        <note>catalytic</note>
    </ligand>
</feature>
<feature type="domain" description="ENPP1-3/EXOG-like endonuclease/phosphodiesterase" evidence="3">
    <location>
        <begin position="11"/>
        <end position="199"/>
    </location>
</feature>
<organism evidence="5 6">
    <name type="scientific">Tanticharoenia sakaeratensis NBRC 103193</name>
    <dbReference type="NCBI Taxonomy" id="1231623"/>
    <lineage>
        <taxon>Bacteria</taxon>
        <taxon>Pseudomonadati</taxon>
        <taxon>Pseudomonadota</taxon>
        <taxon>Alphaproteobacteria</taxon>
        <taxon>Acetobacterales</taxon>
        <taxon>Acetobacteraceae</taxon>
        <taxon>Tanticharoenia</taxon>
    </lineage>
</organism>
<dbReference type="SMART" id="SM00477">
    <property type="entry name" value="NUC"/>
    <property type="match status" value="1"/>
</dbReference>
<dbReference type="InterPro" id="IPR044925">
    <property type="entry name" value="His-Me_finger_sf"/>
</dbReference>
<keyword evidence="5" id="KW-0255">Endonuclease</keyword>
<dbReference type="InterPro" id="IPR044929">
    <property type="entry name" value="DNA/RNA_non-sp_Endonuclease_sf"/>
</dbReference>
<evidence type="ECO:0000259" key="3">
    <source>
        <dbReference type="SMART" id="SM00477"/>
    </source>
</evidence>
<proteinExistence type="predicted"/>
<evidence type="ECO:0000256" key="2">
    <source>
        <dbReference type="PIRSR" id="PIRSR640255-2"/>
    </source>
</evidence>
<dbReference type="PANTHER" id="PTHR13966:SF5">
    <property type="entry name" value="ENDONUCLEASE G, MITOCHONDRIAL"/>
    <property type="match status" value="1"/>
</dbReference>
<dbReference type="GO" id="GO:0046872">
    <property type="term" value="F:metal ion binding"/>
    <property type="evidence" value="ECO:0007669"/>
    <property type="project" value="UniProtKB-KW"/>
</dbReference>
<evidence type="ECO:0000256" key="1">
    <source>
        <dbReference type="PIRSR" id="PIRSR640255-1"/>
    </source>
</evidence>
<dbReference type="SMART" id="SM00892">
    <property type="entry name" value="Endonuclease_NS"/>
    <property type="match status" value="1"/>
</dbReference>
<dbReference type="RefSeq" id="WP_158507592.1">
    <property type="nucleotide sequence ID" value="NZ_BALE01000041.1"/>
</dbReference>
<accession>A0A0D6MPB3</accession>